<name>A0ABW5SA67_9FLAO</name>
<organism evidence="6 7">
    <name type="scientific">Mesonia sediminis</name>
    <dbReference type="NCBI Taxonomy" id="1703946"/>
    <lineage>
        <taxon>Bacteria</taxon>
        <taxon>Pseudomonadati</taxon>
        <taxon>Bacteroidota</taxon>
        <taxon>Flavobacteriia</taxon>
        <taxon>Flavobacteriales</taxon>
        <taxon>Flavobacteriaceae</taxon>
        <taxon>Mesonia</taxon>
    </lineage>
</organism>
<keyword evidence="2" id="KW-0812">Transmembrane</keyword>
<dbReference type="PANTHER" id="PTHR30168:SF0">
    <property type="entry name" value="INNER MEMBRANE PROTEIN"/>
    <property type="match status" value="1"/>
</dbReference>
<dbReference type="RefSeq" id="WP_379042802.1">
    <property type="nucleotide sequence ID" value="NZ_JBHULZ010000004.1"/>
</dbReference>
<keyword evidence="7" id="KW-1185">Reference proteome</keyword>
<dbReference type="Proteomes" id="UP001597357">
    <property type="component" value="Unassembled WGS sequence"/>
</dbReference>
<dbReference type="Pfam" id="PF04228">
    <property type="entry name" value="Zn_peptidase"/>
    <property type="match status" value="1"/>
</dbReference>
<protein>
    <submittedName>
        <fullName evidence="6">Neutral zinc metallopeptidase</fullName>
    </submittedName>
</protein>
<keyword evidence="4" id="KW-0472">Membrane</keyword>
<evidence type="ECO:0000256" key="4">
    <source>
        <dbReference type="ARBA" id="ARBA00023136"/>
    </source>
</evidence>
<keyword evidence="3" id="KW-1133">Transmembrane helix</keyword>
<evidence type="ECO:0000256" key="1">
    <source>
        <dbReference type="ARBA" id="ARBA00004167"/>
    </source>
</evidence>
<evidence type="ECO:0000256" key="3">
    <source>
        <dbReference type="ARBA" id="ARBA00022989"/>
    </source>
</evidence>
<dbReference type="InterPro" id="IPR007343">
    <property type="entry name" value="Uncharacterised_pept_Zn_put"/>
</dbReference>
<dbReference type="EMBL" id="JBHULZ010000004">
    <property type="protein sequence ID" value="MFD2696537.1"/>
    <property type="molecule type" value="Genomic_DNA"/>
</dbReference>
<feature type="region of interest" description="Disordered" evidence="5">
    <location>
        <begin position="1"/>
        <end position="21"/>
    </location>
</feature>
<comment type="caution">
    <text evidence="6">The sequence shown here is derived from an EMBL/GenBank/DDBJ whole genome shotgun (WGS) entry which is preliminary data.</text>
</comment>
<sequence>MKWKGRRKSNNLEDRRGMSGKGKIAAGGGLIAIIVVLLQVFGGETGQTVAPVLNQLNTNNASQQVVERELTDQEKELGDFMATILADTEDVWTQIFRQNNIGEYQKPKMILFSDAVQTKCGNATAATGPFYCPADKNVYMDLTFFNELYTRFGAKRGDFAMAYVTAHEIGHHVQTLLGTSQKVRQAQQNMNTVEANKLSVALELQADFYAGLWAHYNQQYLEKGDIEEALSAAQAVGDDAIQKRVRGSVNPDTFTHGTSKQRIYWFLKGFQSGDMKQHNTFEALNISN</sequence>
<gene>
    <name evidence="6" type="ORF">ACFSQ0_00880</name>
</gene>
<comment type="subcellular location">
    <subcellularLocation>
        <location evidence="1">Membrane</location>
        <topology evidence="1">Single-pass membrane protein</topology>
    </subcellularLocation>
</comment>
<evidence type="ECO:0000256" key="2">
    <source>
        <dbReference type="ARBA" id="ARBA00022692"/>
    </source>
</evidence>
<accession>A0ABW5SA67</accession>
<evidence type="ECO:0000256" key="5">
    <source>
        <dbReference type="SAM" id="MobiDB-lite"/>
    </source>
</evidence>
<reference evidence="7" key="1">
    <citation type="journal article" date="2019" name="Int. J. Syst. Evol. Microbiol.">
        <title>The Global Catalogue of Microorganisms (GCM) 10K type strain sequencing project: providing services to taxonomists for standard genome sequencing and annotation.</title>
        <authorList>
            <consortium name="The Broad Institute Genomics Platform"/>
            <consortium name="The Broad Institute Genome Sequencing Center for Infectious Disease"/>
            <person name="Wu L."/>
            <person name="Ma J."/>
        </authorList>
    </citation>
    <scope>NUCLEOTIDE SEQUENCE [LARGE SCALE GENOMIC DNA]</scope>
    <source>
        <strain evidence="7">KCTC 42255</strain>
    </source>
</reference>
<dbReference type="PANTHER" id="PTHR30168">
    <property type="entry name" value="PUTATIVE MEMBRANE PROTEIN YPFJ"/>
    <property type="match status" value="1"/>
</dbReference>
<evidence type="ECO:0000313" key="6">
    <source>
        <dbReference type="EMBL" id="MFD2696537.1"/>
    </source>
</evidence>
<evidence type="ECO:0000313" key="7">
    <source>
        <dbReference type="Proteomes" id="UP001597357"/>
    </source>
</evidence>
<proteinExistence type="predicted"/>